<gene>
    <name evidence="1" type="ORF">COY87_03200</name>
</gene>
<accession>A0A2M7QJ66</accession>
<organism evidence="1 2">
    <name type="scientific">Candidatus Roizmanbacteria bacterium CG_4_10_14_0_8_um_filter_33_9</name>
    <dbReference type="NCBI Taxonomy" id="1974826"/>
    <lineage>
        <taxon>Bacteria</taxon>
        <taxon>Candidatus Roizmaniibacteriota</taxon>
    </lineage>
</organism>
<protein>
    <submittedName>
        <fullName evidence="1">Uncharacterized protein</fullName>
    </submittedName>
</protein>
<name>A0A2M7QJ66_9BACT</name>
<sequence length="61" mass="7028">MCYLVPYKVKSIDKNVVMLTNGMKAFYDKKVGKLHANDEVMVYGNLIINKVTKHEKHKTNS</sequence>
<reference evidence="2" key="1">
    <citation type="submission" date="2017-09" db="EMBL/GenBank/DDBJ databases">
        <title>Depth-based differentiation of microbial function through sediment-hosted aquifers and enrichment of novel symbionts in the deep terrestrial subsurface.</title>
        <authorList>
            <person name="Probst A.J."/>
            <person name="Ladd B."/>
            <person name="Jarett J.K."/>
            <person name="Geller-Mcgrath D.E."/>
            <person name="Sieber C.M.K."/>
            <person name="Emerson J.B."/>
            <person name="Anantharaman K."/>
            <person name="Thomas B.C."/>
            <person name="Malmstrom R."/>
            <person name="Stieglmeier M."/>
            <person name="Klingl A."/>
            <person name="Woyke T."/>
            <person name="Ryan C.M."/>
            <person name="Banfield J.F."/>
        </authorList>
    </citation>
    <scope>NUCLEOTIDE SEQUENCE [LARGE SCALE GENOMIC DNA]</scope>
</reference>
<proteinExistence type="predicted"/>
<dbReference type="Proteomes" id="UP000229401">
    <property type="component" value="Unassembled WGS sequence"/>
</dbReference>
<evidence type="ECO:0000313" key="2">
    <source>
        <dbReference type="Proteomes" id="UP000229401"/>
    </source>
</evidence>
<evidence type="ECO:0000313" key="1">
    <source>
        <dbReference type="EMBL" id="PIY72005.1"/>
    </source>
</evidence>
<dbReference type="AlphaFoldDB" id="A0A2M7QJ66"/>
<comment type="caution">
    <text evidence="1">The sequence shown here is derived from an EMBL/GenBank/DDBJ whole genome shotgun (WGS) entry which is preliminary data.</text>
</comment>
<dbReference type="EMBL" id="PFLI01000108">
    <property type="protein sequence ID" value="PIY72005.1"/>
    <property type="molecule type" value="Genomic_DNA"/>
</dbReference>